<gene>
    <name evidence="2" type="ORF">ABID13_003954</name>
</gene>
<keyword evidence="1" id="KW-0732">Signal</keyword>
<keyword evidence="3" id="KW-1185">Reference proteome</keyword>
<protein>
    <submittedName>
        <fullName evidence="2">Small lipoprotein YifL</fullName>
    </submittedName>
</protein>
<dbReference type="Proteomes" id="UP001549200">
    <property type="component" value="Unassembled WGS sequence"/>
</dbReference>
<evidence type="ECO:0000313" key="3">
    <source>
        <dbReference type="Proteomes" id="UP001549200"/>
    </source>
</evidence>
<dbReference type="GeneID" id="93165191"/>
<sequence length="65" mass="6644">MKKLVVLVLCLASLNMILVGCAHKGNISEKHAVQSADATSAVMQEKDAQDTNETLTAVGGGGGAF</sequence>
<feature type="signal peptide" evidence="1">
    <location>
        <begin position="1"/>
        <end position="24"/>
    </location>
</feature>
<name>A0ABV2G235_9FIRM</name>
<keyword evidence="2" id="KW-0449">Lipoprotein</keyword>
<comment type="caution">
    <text evidence="2">The sequence shown here is derived from an EMBL/GenBank/DDBJ whole genome shotgun (WGS) entry which is preliminary data.</text>
</comment>
<organism evidence="2 3">
    <name type="scientific">Enterocloster citroniae</name>
    <dbReference type="NCBI Taxonomy" id="358743"/>
    <lineage>
        <taxon>Bacteria</taxon>
        <taxon>Bacillati</taxon>
        <taxon>Bacillota</taxon>
        <taxon>Clostridia</taxon>
        <taxon>Lachnospirales</taxon>
        <taxon>Lachnospiraceae</taxon>
        <taxon>Enterocloster</taxon>
    </lineage>
</organism>
<dbReference type="PROSITE" id="PS51257">
    <property type="entry name" value="PROKAR_LIPOPROTEIN"/>
    <property type="match status" value="1"/>
</dbReference>
<evidence type="ECO:0000313" key="2">
    <source>
        <dbReference type="EMBL" id="MET3572297.1"/>
    </source>
</evidence>
<accession>A0ABV2G235</accession>
<evidence type="ECO:0000256" key="1">
    <source>
        <dbReference type="SAM" id="SignalP"/>
    </source>
</evidence>
<dbReference type="EMBL" id="JBEPLZ010000017">
    <property type="protein sequence ID" value="MET3572297.1"/>
    <property type="molecule type" value="Genomic_DNA"/>
</dbReference>
<proteinExistence type="predicted"/>
<dbReference type="RefSeq" id="WP_354021177.1">
    <property type="nucleotide sequence ID" value="NZ_JBEPLZ010000017.1"/>
</dbReference>
<reference evidence="2 3" key="1">
    <citation type="submission" date="2024-06" db="EMBL/GenBank/DDBJ databases">
        <title>Genomic Encyclopedia of Type Strains, Phase IV (KMG-IV): sequencing the most valuable type-strain genomes for metagenomic binning, comparative biology and taxonomic classification.</title>
        <authorList>
            <person name="Goeker M."/>
        </authorList>
    </citation>
    <scope>NUCLEOTIDE SEQUENCE [LARGE SCALE GENOMIC DNA]</scope>
    <source>
        <strain evidence="2 3">DSM 19261</strain>
    </source>
</reference>
<feature type="chain" id="PRO_5047418643" evidence="1">
    <location>
        <begin position="25"/>
        <end position="65"/>
    </location>
</feature>